<evidence type="ECO:0000259" key="4">
    <source>
        <dbReference type="Pfam" id="PF17177"/>
    </source>
</evidence>
<reference evidence="6" key="1">
    <citation type="submission" date="2022-07" db="EMBL/GenBank/DDBJ databases">
        <title>Phylogenomic reconstructions and comparative analyses of Kickxellomycotina fungi.</title>
        <authorList>
            <person name="Reynolds N.K."/>
            <person name="Stajich J.E."/>
            <person name="Barry K."/>
            <person name="Grigoriev I.V."/>
            <person name="Crous P."/>
            <person name="Smith M.E."/>
        </authorList>
    </citation>
    <scope>NUCLEOTIDE SEQUENCE</scope>
    <source>
        <strain evidence="6">NRRL 1566</strain>
    </source>
</reference>
<dbReference type="Gene3D" id="1.25.40.10">
    <property type="entry name" value="Tetratricopeptide repeat domain"/>
    <property type="match status" value="2"/>
</dbReference>
<dbReference type="InterPro" id="IPR033443">
    <property type="entry name" value="PROP1-like_PPR_dom"/>
</dbReference>
<gene>
    <name evidence="6" type="ORF">IWW36_004539</name>
</gene>
<dbReference type="Proteomes" id="UP001139887">
    <property type="component" value="Unassembled WGS sequence"/>
</dbReference>
<proteinExistence type="predicted"/>
<evidence type="ECO:0000256" key="1">
    <source>
        <dbReference type="ARBA" id="ARBA00022737"/>
    </source>
</evidence>
<evidence type="ECO:0000256" key="2">
    <source>
        <dbReference type="PROSITE-ProRule" id="PRU00708"/>
    </source>
</evidence>
<dbReference type="InterPro" id="IPR002885">
    <property type="entry name" value="PPR_rpt"/>
</dbReference>
<dbReference type="EMBL" id="JANBUW010000641">
    <property type="protein sequence ID" value="KAJ2846030.1"/>
    <property type="molecule type" value="Genomic_DNA"/>
</dbReference>
<dbReference type="NCBIfam" id="TIGR00756">
    <property type="entry name" value="PPR"/>
    <property type="match status" value="1"/>
</dbReference>
<dbReference type="InterPro" id="IPR057027">
    <property type="entry name" value="TPR_mt"/>
</dbReference>
<feature type="repeat" description="PPR" evidence="2">
    <location>
        <begin position="183"/>
        <end position="217"/>
    </location>
</feature>
<dbReference type="InterPro" id="IPR011990">
    <property type="entry name" value="TPR-like_helical_dom_sf"/>
</dbReference>
<name>A0A9W8IAJ9_9FUNG</name>
<feature type="region of interest" description="Disordered" evidence="3">
    <location>
        <begin position="553"/>
        <end position="576"/>
    </location>
</feature>
<sequence>MFKKAVCNWRVASQFYRQQRCIQPAMQQRGIRKRSLGISVEELESQSVPITKQVRELVNPSEHTRIKAARLLEQSNFNSILPATGSRNQKYETLEKLEELYSKAMVDTKGSLGREEYAAFLEGFCQLQDTGGCLRVLRDMRINGETPVTTQYAMVLKMSSDAFNARALFAVSEEMQAAGVSHDDSFFNNLLRCLGRTGQIEFGYSVYQEMLSRKVSPMATSYAPLIAGLASIDEVPLALQVMREALGRGVAFGQETYLELLHGAGKRMHHEAYKFCYTQLTTVFESQITEGDFLLGLSVAARNGDIALASDIVQQLQRLEYPLEEIHFEPLLDALIYRAQWQPAFNALGMMRKAGYGTTPATLRTLTRKLTVAPSKAEGLADLVYETLCASSKELPQIADAVTLNAMVAGLAQSGCVEAAMMRLTTWYDRLEIPRTVDSYAVVLAGCVPRRNKTVAEVLLSQMLDKDRLQPNKRVYESMIHVSLLQPNYEDAFVYLEAMKTQGIVPDWRTFASIARRCARMHDGRANKVIEEMRKLKMAVTPALLSYVQSFGDSSSSSSPDDPTLSTILDSNPFTV</sequence>
<keyword evidence="7" id="KW-1185">Reference proteome</keyword>
<evidence type="ECO:0000313" key="6">
    <source>
        <dbReference type="EMBL" id="KAJ2846030.1"/>
    </source>
</evidence>
<dbReference type="Pfam" id="PF17177">
    <property type="entry name" value="PPR_long"/>
    <property type="match status" value="1"/>
</dbReference>
<dbReference type="GO" id="GO:0031930">
    <property type="term" value="P:mitochondria-nucleus signaling pathway"/>
    <property type="evidence" value="ECO:0007669"/>
    <property type="project" value="TreeGrafter"/>
</dbReference>
<feature type="domain" description="Pentatricopeptide repeat-containing protein-mitochondrial" evidence="5">
    <location>
        <begin position="297"/>
        <end position="421"/>
    </location>
</feature>
<dbReference type="Pfam" id="PF13812">
    <property type="entry name" value="PPR_3"/>
    <property type="match status" value="1"/>
</dbReference>
<dbReference type="PROSITE" id="PS51375">
    <property type="entry name" value="PPR"/>
    <property type="match status" value="1"/>
</dbReference>
<dbReference type="PANTHER" id="PTHR47936:SF1">
    <property type="entry name" value="PENTATRICOPEPTIDE REPEAT-CONTAINING PROTEIN GUN1, CHLOROPLASTIC"/>
    <property type="match status" value="1"/>
</dbReference>
<evidence type="ECO:0000259" key="5">
    <source>
        <dbReference type="Pfam" id="PF23276"/>
    </source>
</evidence>
<organism evidence="6 7">
    <name type="scientific">Coemansia brasiliensis</name>
    <dbReference type="NCBI Taxonomy" id="2650707"/>
    <lineage>
        <taxon>Eukaryota</taxon>
        <taxon>Fungi</taxon>
        <taxon>Fungi incertae sedis</taxon>
        <taxon>Zoopagomycota</taxon>
        <taxon>Kickxellomycotina</taxon>
        <taxon>Kickxellomycetes</taxon>
        <taxon>Kickxellales</taxon>
        <taxon>Kickxellaceae</taxon>
        <taxon>Coemansia</taxon>
    </lineage>
</organism>
<evidence type="ECO:0000256" key="3">
    <source>
        <dbReference type="SAM" id="MobiDB-lite"/>
    </source>
</evidence>
<dbReference type="OrthoDB" id="185373at2759"/>
<comment type="caution">
    <text evidence="6">The sequence shown here is derived from an EMBL/GenBank/DDBJ whole genome shotgun (WGS) entry which is preliminary data.</text>
</comment>
<dbReference type="AlphaFoldDB" id="A0A9W8IAJ9"/>
<dbReference type="PANTHER" id="PTHR47936">
    <property type="entry name" value="PPR_LONG DOMAIN-CONTAINING PROTEIN"/>
    <property type="match status" value="1"/>
</dbReference>
<evidence type="ECO:0000313" key="7">
    <source>
        <dbReference type="Proteomes" id="UP001139887"/>
    </source>
</evidence>
<feature type="domain" description="PROP1-like PPR" evidence="4">
    <location>
        <begin position="121"/>
        <end position="262"/>
    </location>
</feature>
<accession>A0A9W8IAJ9</accession>
<dbReference type="Pfam" id="PF23276">
    <property type="entry name" value="TPR_24"/>
    <property type="match status" value="1"/>
</dbReference>
<keyword evidence="1" id="KW-0677">Repeat</keyword>
<feature type="compositionally biased region" description="Low complexity" evidence="3">
    <location>
        <begin position="553"/>
        <end position="563"/>
    </location>
</feature>
<protein>
    <submittedName>
        <fullName evidence="6">Uncharacterized protein</fullName>
    </submittedName>
</protein>
<feature type="compositionally biased region" description="Polar residues" evidence="3">
    <location>
        <begin position="564"/>
        <end position="576"/>
    </location>
</feature>